<dbReference type="InterPro" id="IPR035979">
    <property type="entry name" value="RBD_domain_sf"/>
</dbReference>
<keyword evidence="1" id="KW-0694">RNA-binding</keyword>
<feature type="compositionally biased region" description="Polar residues" evidence="2">
    <location>
        <begin position="86"/>
        <end position="97"/>
    </location>
</feature>
<organism evidence="4 5">
    <name type="scientific">Cannabis sativa</name>
    <name type="common">Hemp</name>
    <name type="synonym">Marijuana</name>
    <dbReference type="NCBI Taxonomy" id="3483"/>
    <lineage>
        <taxon>Eukaryota</taxon>
        <taxon>Viridiplantae</taxon>
        <taxon>Streptophyta</taxon>
        <taxon>Embryophyta</taxon>
        <taxon>Tracheophyta</taxon>
        <taxon>Spermatophyta</taxon>
        <taxon>Magnoliopsida</taxon>
        <taxon>eudicotyledons</taxon>
        <taxon>Gunneridae</taxon>
        <taxon>Pentapetalae</taxon>
        <taxon>rosids</taxon>
        <taxon>fabids</taxon>
        <taxon>Rosales</taxon>
        <taxon>Cannabaceae</taxon>
        <taxon>Cannabis</taxon>
    </lineage>
</organism>
<dbReference type="GO" id="GO:0003723">
    <property type="term" value="F:RNA binding"/>
    <property type="evidence" value="ECO:0007669"/>
    <property type="project" value="UniProtKB-KW"/>
</dbReference>
<dbReference type="Proteomes" id="UP000525078">
    <property type="component" value="Unassembled WGS sequence"/>
</dbReference>
<gene>
    <name evidence="4" type="ORF">F8388_024107</name>
</gene>
<dbReference type="Gene3D" id="3.30.70.330">
    <property type="match status" value="1"/>
</dbReference>
<evidence type="ECO:0000256" key="1">
    <source>
        <dbReference type="ARBA" id="ARBA00022884"/>
    </source>
</evidence>
<reference evidence="4 5" key="1">
    <citation type="journal article" date="2020" name="bioRxiv">
        <title>Sequence and annotation of 42 cannabis genomes reveals extensive copy number variation in cannabinoid synthesis and pathogen resistance genes.</title>
        <authorList>
            <person name="Mckernan K.J."/>
            <person name="Helbert Y."/>
            <person name="Kane L.T."/>
            <person name="Ebling H."/>
            <person name="Zhang L."/>
            <person name="Liu B."/>
            <person name="Eaton Z."/>
            <person name="Mclaughlin S."/>
            <person name="Kingan S."/>
            <person name="Baybayan P."/>
            <person name="Concepcion G."/>
            <person name="Jordan M."/>
            <person name="Riva A."/>
            <person name="Barbazuk W."/>
            <person name="Harkins T."/>
        </authorList>
    </citation>
    <scope>NUCLEOTIDE SEQUENCE [LARGE SCALE GENOMIC DNA]</scope>
    <source>
        <strain evidence="5">cv. Jamaican Lion 4</strain>
        <tissue evidence="4">Leaf</tissue>
    </source>
</reference>
<dbReference type="AlphaFoldDB" id="A0A7J6FXN6"/>
<protein>
    <recommendedName>
        <fullName evidence="3">Mei2-like C-terminal RNA recognition motif domain-containing protein</fullName>
    </recommendedName>
</protein>
<evidence type="ECO:0000259" key="3">
    <source>
        <dbReference type="Pfam" id="PF04059"/>
    </source>
</evidence>
<proteinExistence type="predicted"/>
<sequence length="275" mass="31439">MTNSTTTSTTKLNPNAPIFIPTIPFSSSSSDHQQYSNPISSMQWVPKNRAENNDKSIFKNIACGPRNKKLPKHPSTTTTPKSNHSIRNGNGNSNYGPRNNRVLCKPKHNNHSSTGSGGFNVTTLMIRNIPCKYTRKMMLDFMDDYCESENHDQQEKGPNNNKSAFDFLYLPMDFRTHFNKGYAFVNFTNPRAASKFWKAKDNQKWDYFQSKKIRQIAPATIQGKDALVERFAQSKFGCEMEEFLPVSFCPPRDGSHHSLRCHQNNVGHLIRRRTI</sequence>
<feature type="region of interest" description="Disordered" evidence="2">
    <location>
        <begin position="64"/>
        <end position="117"/>
    </location>
</feature>
<evidence type="ECO:0000256" key="2">
    <source>
        <dbReference type="SAM" id="MobiDB-lite"/>
    </source>
</evidence>
<accession>A0A7J6FXN6</accession>
<dbReference type="PANTHER" id="PTHR23189">
    <property type="entry name" value="RNA RECOGNITION MOTIF-CONTAINING"/>
    <property type="match status" value="1"/>
</dbReference>
<dbReference type="EMBL" id="JAATIP010000090">
    <property type="protein sequence ID" value="KAF4375448.1"/>
    <property type="molecule type" value="Genomic_DNA"/>
</dbReference>
<dbReference type="InterPro" id="IPR007201">
    <property type="entry name" value="Mei2-like_Rrm_C"/>
</dbReference>
<feature type="compositionally biased region" description="Low complexity" evidence="2">
    <location>
        <begin position="73"/>
        <end position="85"/>
    </location>
</feature>
<dbReference type="Pfam" id="PF04059">
    <property type="entry name" value="RRM_2"/>
    <property type="match status" value="1"/>
</dbReference>
<dbReference type="InterPro" id="IPR012677">
    <property type="entry name" value="Nucleotide-bd_a/b_plait_sf"/>
</dbReference>
<comment type="caution">
    <text evidence="4">The sequence shown here is derived from an EMBL/GenBank/DDBJ whole genome shotgun (WGS) entry which is preliminary data.</text>
</comment>
<feature type="domain" description="Mei2-like C-terminal RNA recognition motif" evidence="3">
    <location>
        <begin position="122"/>
        <end position="231"/>
    </location>
</feature>
<dbReference type="SUPFAM" id="SSF54928">
    <property type="entry name" value="RNA-binding domain, RBD"/>
    <property type="match status" value="1"/>
</dbReference>
<name>A0A7J6FXN6_CANSA</name>
<evidence type="ECO:0000313" key="5">
    <source>
        <dbReference type="Proteomes" id="UP000525078"/>
    </source>
</evidence>
<evidence type="ECO:0000313" key="4">
    <source>
        <dbReference type="EMBL" id="KAF4375448.1"/>
    </source>
</evidence>